<feature type="transmembrane region" description="Helical" evidence="1">
    <location>
        <begin position="20"/>
        <end position="45"/>
    </location>
</feature>
<feature type="transmembrane region" description="Helical" evidence="1">
    <location>
        <begin position="65"/>
        <end position="98"/>
    </location>
</feature>
<name>A0A318KKX4_9NEIS</name>
<accession>A0A318KKX4</accession>
<dbReference type="RefSeq" id="WP_110391751.1">
    <property type="nucleotide sequence ID" value="NZ_QJKI01000023.1"/>
</dbReference>
<protein>
    <submittedName>
        <fullName evidence="2">Putative membrane protein</fullName>
    </submittedName>
</protein>
<gene>
    <name evidence="2" type="ORF">DFR34_12347</name>
</gene>
<dbReference type="AlphaFoldDB" id="A0A318KKX4"/>
<dbReference type="Proteomes" id="UP000247555">
    <property type="component" value="Unassembled WGS sequence"/>
</dbReference>
<dbReference type="EMBL" id="QJKI01000023">
    <property type="protein sequence ID" value="PXX76014.1"/>
    <property type="molecule type" value="Genomic_DNA"/>
</dbReference>
<comment type="caution">
    <text evidence="2">The sequence shown here is derived from an EMBL/GenBank/DDBJ whole genome shotgun (WGS) entry which is preliminary data.</text>
</comment>
<dbReference type="OrthoDB" id="5405464at2"/>
<keyword evidence="1" id="KW-1133">Transmembrane helix</keyword>
<keyword evidence="1" id="KW-0812">Transmembrane</keyword>
<keyword evidence="3" id="KW-1185">Reference proteome</keyword>
<evidence type="ECO:0000313" key="3">
    <source>
        <dbReference type="Proteomes" id="UP000247555"/>
    </source>
</evidence>
<sequence length="119" mass="13797">MRLDSPSTPLREHEARKWTIIVYSLQVASLFVGVTLLIAIIINYIKLDDVRGTWLESHFRWQMRTFWFSLLWGVLGLATSWFGVGLIVLAVAGIWFLYRLIKGAIYLYDGKTMYLNTLP</sequence>
<evidence type="ECO:0000256" key="1">
    <source>
        <dbReference type="SAM" id="Phobius"/>
    </source>
</evidence>
<keyword evidence="1" id="KW-0472">Membrane</keyword>
<reference evidence="2 3" key="1">
    <citation type="submission" date="2018-05" db="EMBL/GenBank/DDBJ databases">
        <title>Genomic Encyclopedia of Type Strains, Phase IV (KMG-IV): sequencing the most valuable type-strain genomes for metagenomic binning, comparative biology and taxonomic classification.</title>
        <authorList>
            <person name="Goeker M."/>
        </authorList>
    </citation>
    <scope>NUCLEOTIDE SEQUENCE [LARGE SCALE GENOMIC DNA]</scope>
    <source>
        <strain evidence="2 3">DSM 29661</strain>
    </source>
</reference>
<organism evidence="2 3">
    <name type="scientific">Rivihabitans pingtungensis</name>
    <dbReference type="NCBI Taxonomy" id="1054498"/>
    <lineage>
        <taxon>Bacteria</taxon>
        <taxon>Pseudomonadati</taxon>
        <taxon>Pseudomonadota</taxon>
        <taxon>Betaproteobacteria</taxon>
        <taxon>Neisseriales</taxon>
        <taxon>Aquaspirillaceae</taxon>
        <taxon>Rivihabitans</taxon>
    </lineage>
</organism>
<evidence type="ECO:0000313" key="2">
    <source>
        <dbReference type="EMBL" id="PXX76014.1"/>
    </source>
</evidence>
<proteinExistence type="predicted"/>